<accession>A0A0F4TZH3</accession>
<dbReference type="OrthoDB" id="9784220at2"/>
<name>A0A0F4TZH3_PSEFL</name>
<dbReference type="PATRIC" id="fig|294.132.peg.5692"/>
<dbReference type="PROSITE" id="PS51677">
    <property type="entry name" value="NODB"/>
    <property type="match status" value="1"/>
</dbReference>
<evidence type="ECO:0000259" key="1">
    <source>
        <dbReference type="PROSITE" id="PS51677"/>
    </source>
</evidence>
<dbReference type="GO" id="GO:0005975">
    <property type="term" value="P:carbohydrate metabolic process"/>
    <property type="evidence" value="ECO:0007669"/>
    <property type="project" value="InterPro"/>
</dbReference>
<gene>
    <name evidence="2" type="ORF">VC35_05570</name>
</gene>
<dbReference type="PANTHER" id="PTHR47561">
    <property type="entry name" value="POLYSACCHARIDE DEACETYLASE FAMILY PROTEIN (AFU_ORTHOLOGUE AFUA_6G05030)"/>
    <property type="match status" value="1"/>
</dbReference>
<evidence type="ECO:0000313" key="2">
    <source>
        <dbReference type="EMBL" id="KJZ49464.1"/>
    </source>
</evidence>
<dbReference type="Gene3D" id="3.20.20.370">
    <property type="entry name" value="Glycoside hydrolase/deacetylase"/>
    <property type="match status" value="1"/>
</dbReference>
<organism evidence="2 3">
    <name type="scientific">Pseudomonas fluorescens</name>
    <dbReference type="NCBI Taxonomy" id="294"/>
    <lineage>
        <taxon>Bacteria</taxon>
        <taxon>Pseudomonadati</taxon>
        <taxon>Pseudomonadota</taxon>
        <taxon>Gammaproteobacteria</taxon>
        <taxon>Pseudomonadales</taxon>
        <taxon>Pseudomonadaceae</taxon>
        <taxon>Pseudomonas</taxon>
    </lineage>
</organism>
<reference evidence="2 3" key="1">
    <citation type="submission" date="2015-03" db="EMBL/GenBank/DDBJ databases">
        <title>Comparative genomics of Pseudomonas insights into diversity of traits involved in vanlence and defense.</title>
        <authorList>
            <person name="Qin Y."/>
        </authorList>
    </citation>
    <scope>NUCLEOTIDE SEQUENCE [LARGE SCALE GENOMIC DNA]</scope>
    <source>
        <strain evidence="2 3">C8</strain>
    </source>
</reference>
<dbReference type="SUPFAM" id="SSF88713">
    <property type="entry name" value="Glycoside hydrolase/deacetylase"/>
    <property type="match status" value="1"/>
</dbReference>
<comment type="caution">
    <text evidence="2">The sequence shown here is derived from an EMBL/GenBank/DDBJ whole genome shotgun (WGS) entry which is preliminary data.</text>
</comment>
<dbReference type="Proteomes" id="UP000033588">
    <property type="component" value="Unassembled WGS sequence"/>
</dbReference>
<dbReference type="InterPro" id="IPR002509">
    <property type="entry name" value="NODB_dom"/>
</dbReference>
<dbReference type="InterPro" id="IPR037950">
    <property type="entry name" value="PgdA-like"/>
</dbReference>
<dbReference type="PANTHER" id="PTHR47561:SF1">
    <property type="entry name" value="POLYSACCHARIDE DEACETYLASE FAMILY PROTEIN (AFU_ORTHOLOGUE AFUA_6G05030)"/>
    <property type="match status" value="1"/>
</dbReference>
<dbReference type="InterPro" id="IPR011330">
    <property type="entry name" value="Glyco_hydro/deAcase_b/a-brl"/>
</dbReference>
<dbReference type="Pfam" id="PF01522">
    <property type="entry name" value="Polysacc_deac_1"/>
    <property type="match status" value="1"/>
</dbReference>
<dbReference type="EMBL" id="LACC01000008">
    <property type="protein sequence ID" value="KJZ49464.1"/>
    <property type="molecule type" value="Genomic_DNA"/>
</dbReference>
<dbReference type="CDD" id="cd10938">
    <property type="entry name" value="CE4_HpPgdA_like"/>
    <property type="match status" value="1"/>
</dbReference>
<dbReference type="GO" id="GO:0016810">
    <property type="term" value="F:hydrolase activity, acting on carbon-nitrogen (but not peptide) bonds"/>
    <property type="evidence" value="ECO:0007669"/>
    <property type="project" value="InterPro"/>
</dbReference>
<proteinExistence type="predicted"/>
<feature type="domain" description="NodB homology" evidence="1">
    <location>
        <begin position="39"/>
        <end position="297"/>
    </location>
</feature>
<dbReference type="AlphaFoldDB" id="A0A0F4TZH3"/>
<evidence type="ECO:0000313" key="3">
    <source>
        <dbReference type="Proteomes" id="UP000033588"/>
    </source>
</evidence>
<protein>
    <submittedName>
        <fullName evidence="2">Ribulose-phosphate 3-epimerase</fullName>
    </submittedName>
</protein>
<sequence>MIENPIVWPNGARCAVSFTFDMDADSILHVAHPKDSATRVASISMLHYGPKVAIPRILETYRRFEIKQTFFIPAWCIEQYPKAIEAIVEHGHEIAHHGYIHEHPNELTREEEAYWLDRGCDTIKRFTGQAPRGWRAPLYNMSEHSADLLIERGFSYDASLMGDDVPYLLRTNAGELVELPSSWALDDWPQYMHSIDLDFQMPIQSPQRAMEVFKAEFDAAWEYGGLFIPVWHPFLSGRLARWHEVSKLIEYMMEKGGVWFAPMDEIAAHVQRSVRTGAYKPRIDSLPYYQGPVTANK</sequence>
<dbReference type="RefSeq" id="WP_046038315.1">
    <property type="nucleotide sequence ID" value="NZ_LACC01000008.1"/>
</dbReference>